<gene>
    <name evidence="1" type="ORF">V6N11_069097</name>
</gene>
<name>A0ABR2A6D0_9ROSI</name>
<sequence length="79" mass="8672">MVLFRSEAKHIHVVETTEGVKLQGLVVQPGIDVVVEVAEGEHIVCLQAYAHVLLNPIEESNNLDFPSLQASLQNNKVRG</sequence>
<proteinExistence type="predicted"/>
<comment type="caution">
    <text evidence="1">The sequence shown here is derived from an EMBL/GenBank/DDBJ whole genome shotgun (WGS) entry which is preliminary data.</text>
</comment>
<evidence type="ECO:0000313" key="2">
    <source>
        <dbReference type="Proteomes" id="UP001396334"/>
    </source>
</evidence>
<reference evidence="1 2" key="1">
    <citation type="journal article" date="2024" name="G3 (Bethesda)">
        <title>Genome assembly of Hibiscus sabdariffa L. provides insights into metabolisms of medicinal natural products.</title>
        <authorList>
            <person name="Kim T."/>
        </authorList>
    </citation>
    <scope>NUCLEOTIDE SEQUENCE [LARGE SCALE GENOMIC DNA]</scope>
    <source>
        <strain evidence="1">TK-2024</strain>
        <tissue evidence="1">Old leaves</tissue>
    </source>
</reference>
<accession>A0ABR2A6D0</accession>
<keyword evidence="2" id="KW-1185">Reference proteome</keyword>
<dbReference type="Proteomes" id="UP001396334">
    <property type="component" value="Unassembled WGS sequence"/>
</dbReference>
<evidence type="ECO:0000313" key="1">
    <source>
        <dbReference type="EMBL" id="KAK8488336.1"/>
    </source>
</evidence>
<protein>
    <submittedName>
        <fullName evidence="1">Uncharacterized protein</fullName>
    </submittedName>
</protein>
<organism evidence="1 2">
    <name type="scientific">Hibiscus sabdariffa</name>
    <name type="common">roselle</name>
    <dbReference type="NCBI Taxonomy" id="183260"/>
    <lineage>
        <taxon>Eukaryota</taxon>
        <taxon>Viridiplantae</taxon>
        <taxon>Streptophyta</taxon>
        <taxon>Embryophyta</taxon>
        <taxon>Tracheophyta</taxon>
        <taxon>Spermatophyta</taxon>
        <taxon>Magnoliopsida</taxon>
        <taxon>eudicotyledons</taxon>
        <taxon>Gunneridae</taxon>
        <taxon>Pentapetalae</taxon>
        <taxon>rosids</taxon>
        <taxon>malvids</taxon>
        <taxon>Malvales</taxon>
        <taxon>Malvaceae</taxon>
        <taxon>Malvoideae</taxon>
        <taxon>Hibiscus</taxon>
    </lineage>
</organism>
<dbReference type="EMBL" id="JBBPBN010000354">
    <property type="protein sequence ID" value="KAK8488336.1"/>
    <property type="molecule type" value="Genomic_DNA"/>
</dbReference>